<dbReference type="CDD" id="cd02440">
    <property type="entry name" value="AdoMet_MTases"/>
    <property type="match status" value="1"/>
</dbReference>
<accession>A0A0L0ERX8</accession>
<dbReference type="PANTHER" id="PTHR44068:SF11">
    <property type="entry name" value="GERANYL DIPHOSPHATE 2-C-METHYLTRANSFERASE"/>
    <property type="match status" value="1"/>
</dbReference>
<sequence>MGKIYPFGYNDAAVNIMKTRTAQDNAKLFLNYAKPNMHILDVGCGPGSITIGLAQALPDCHIIGIDKEGSQLDIASEAALQHKVVNCSFEQASIFELPYENDSFDAVYGHTILMHFKEVEAALAEIRRVLKPGGYISFREVDFGSNIFYPSDSALAEVMGLFRRSFFHNDANPDLGRSLAHLLEQNGFSVKEFNISMSQATTLTQKEGMYQSMVALWQQAEFPAQAVELGWITQNQRDAIPAQLITEASQSHTLNSTCYVEVVATLT</sequence>
<dbReference type="Pfam" id="PF13847">
    <property type="entry name" value="Methyltransf_31"/>
    <property type="match status" value="1"/>
</dbReference>
<dbReference type="InterPro" id="IPR029063">
    <property type="entry name" value="SAM-dependent_MTases_sf"/>
</dbReference>
<name>A0A0L0ERX8_9GAMM</name>
<evidence type="ECO:0000313" key="3">
    <source>
        <dbReference type="Proteomes" id="UP000036850"/>
    </source>
</evidence>
<organism evidence="2 3">
    <name type="scientific">Pseudoalteromonas rubra</name>
    <dbReference type="NCBI Taxonomy" id="43658"/>
    <lineage>
        <taxon>Bacteria</taxon>
        <taxon>Pseudomonadati</taxon>
        <taxon>Pseudomonadota</taxon>
        <taxon>Gammaproteobacteria</taxon>
        <taxon>Alteromonadales</taxon>
        <taxon>Pseudoalteromonadaceae</taxon>
        <taxon>Pseudoalteromonas</taxon>
    </lineage>
</organism>
<proteinExistence type="predicted"/>
<evidence type="ECO:0000259" key="1">
    <source>
        <dbReference type="Pfam" id="PF13847"/>
    </source>
</evidence>
<dbReference type="Gene3D" id="3.40.50.150">
    <property type="entry name" value="Vaccinia Virus protein VP39"/>
    <property type="match status" value="1"/>
</dbReference>
<dbReference type="SUPFAM" id="SSF53335">
    <property type="entry name" value="S-adenosyl-L-methionine-dependent methyltransferases"/>
    <property type="match status" value="1"/>
</dbReference>
<evidence type="ECO:0000313" key="2">
    <source>
        <dbReference type="EMBL" id="KNC66648.1"/>
    </source>
</evidence>
<dbReference type="PATRIC" id="fig|43658.6.peg.4597"/>
<feature type="domain" description="Methyltransferase" evidence="1">
    <location>
        <begin position="34"/>
        <end position="142"/>
    </location>
</feature>
<dbReference type="InterPro" id="IPR050447">
    <property type="entry name" value="Erg6_SMT_methyltransf"/>
</dbReference>
<comment type="caution">
    <text evidence="2">The sequence shown here is derived from an EMBL/GenBank/DDBJ whole genome shotgun (WGS) entry which is preliminary data.</text>
</comment>
<gene>
    <name evidence="2" type="ORF">AC626_15645</name>
</gene>
<reference evidence="3" key="1">
    <citation type="submission" date="2015-07" db="EMBL/GenBank/DDBJ databases">
        <title>Draft genome sequence of a Pseudoalteromonas rubra strain, OCN096, isolated from Kaneohe Bay, Oahu, Hawaii.</title>
        <authorList>
            <person name="Beurmann S."/>
            <person name="Ushijima B."/>
            <person name="Belcaid M."/>
            <person name="Callahan S.M."/>
            <person name="Aeby G.S."/>
        </authorList>
    </citation>
    <scope>NUCLEOTIDE SEQUENCE [LARGE SCALE GENOMIC DNA]</scope>
    <source>
        <strain evidence="3">OCN096</strain>
    </source>
</reference>
<dbReference type="EMBL" id="LFZX01000130">
    <property type="protein sequence ID" value="KNC66648.1"/>
    <property type="molecule type" value="Genomic_DNA"/>
</dbReference>
<dbReference type="AlphaFoldDB" id="A0A0L0ERX8"/>
<dbReference type="Proteomes" id="UP000036850">
    <property type="component" value="Unassembled WGS sequence"/>
</dbReference>
<dbReference type="PANTHER" id="PTHR44068">
    <property type="entry name" value="ZGC:194242"/>
    <property type="match status" value="1"/>
</dbReference>
<protein>
    <recommendedName>
        <fullName evidence="1">Methyltransferase domain-containing protein</fullName>
    </recommendedName>
</protein>
<dbReference type="InterPro" id="IPR025714">
    <property type="entry name" value="Methyltranfer_dom"/>
</dbReference>